<dbReference type="Proteomes" id="UP000093267">
    <property type="component" value="Chromosome"/>
</dbReference>
<dbReference type="AlphaFoldDB" id="A0A1B2IXB0"/>
<gene>
    <name evidence="1" type="ORF">AYR63_05610</name>
</gene>
<accession>A0A1B2IXB0</accession>
<keyword evidence="2" id="KW-1185">Reference proteome</keyword>
<dbReference type="RefSeq" id="WP_054711414.1">
    <property type="nucleotide sequence ID" value="NZ_CP014915.1"/>
</dbReference>
<evidence type="ECO:0000313" key="2">
    <source>
        <dbReference type="Proteomes" id="UP000093267"/>
    </source>
</evidence>
<sequence>MLDVKRSQQETKALSRMDDLVAHAVNASNNVVSATYLIQASQQLTTLETVTDDDLSEIDTEFWQLNDLILSGFAASYMNHTDRIGQCYQAFHEKVTTMLA</sequence>
<name>A0A1B2IXB0_9LACO</name>
<dbReference type="EMBL" id="CP014924">
    <property type="protein sequence ID" value="ANZ66662.1"/>
    <property type="molecule type" value="Genomic_DNA"/>
</dbReference>
<protein>
    <submittedName>
        <fullName evidence="1">Uncharacterized protein</fullName>
    </submittedName>
</protein>
<organism evidence="1 2">
    <name type="scientific">Secundilactobacillus paracollinoides</name>
    <dbReference type="NCBI Taxonomy" id="240427"/>
    <lineage>
        <taxon>Bacteria</taxon>
        <taxon>Bacillati</taxon>
        <taxon>Bacillota</taxon>
        <taxon>Bacilli</taxon>
        <taxon>Lactobacillales</taxon>
        <taxon>Lactobacillaceae</taxon>
        <taxon>Secundilactobacillus</taxon>
    </lineage>
</organism>
<dbReference type="KEGG" id="lpd:AYR62_14620"/>
<evidence type="ECO:0000313" key="1">
    <source>
        <dbReference type="EMBL" id="ANZ66662.1"/>
    </source>
</evidence>
<proteinExistence type="predicted"/>
<reference evidence="1 2" key="1">
    <citation type="submission" date="2016-03" db="EMBL/GenBank/DDBJ databases">
        <title>Pediococcus and Lactobacillus from brewery environment - whole genome sequencing and assembly.</title>
        <authorList>
            <person name="Behr J."/>
            <person name="Geissler A.J."/>
            <person name="Vogel R.F."/>
        </authorList>
    </citation>
    <scope>NUCLEOTIDE SEQUENCE [LARGE SCALE GENOMIC DNA]</scope>
    <source>
        <strain evidence="1 2">TMW 1.1995</strain>
    </source>
</reference>